<dbReference type="AlphaFoldDB" id="A0A1E3USH3"/>
<dbReference type="Proteomes" id="UP001159075">
    <property type="component" value="Unassembled WGS sequence"/>
</dbReference>
<evidence type="ECO:0000256" key="2">
    <source>
        <dbReference type="ARBA" id="ARBA00022490"/>
    </source>
</evidence>
<keyword evidence="5" id="KW-0804">Transcription</keyword>
<dbReference type="Pfam" id="PF22381">
    <property type="entry name" value="Staph_reg_Sar_Rot"/>
    <property type="match status" value="1"/>
</dbReference>
<dbReference type="RefSeq" id="WP_037414662.1">
    <property type="nucleotide sequence ID" value="NZ_JAMLGA010000004.1"/>
</dbReference>
<dbReference type="GO" id="GO:0003700">
    <property type="term" value="F:DNA-binding transcription factor activity"/>
    <property type="evidence" value="ECO:0007669"/>
    <property type="project" value="InterPro"/>
</dbReference>
<protein>
    <submittedName>
        <fullName evidence="8">Hydroperoxide resistance transcriptional regulator OhrR</fullName>
    </submittedName>
</protein>
<dbReference type="GO" id="GO:0005737">
    <property type="term" value="C:cytoplasm"/>
    <property type="evidence" value="ECO:0007669"/>
    <property type="project" value="UniProtKB-SubCell"/>
</dbReference>
<keyword evidence="4" id="KW-0238">DNA-binding</keyword>
<keyword evidence="3" id="KW-0805">Transcription regulation</keyword>
<gene>
    <name evidence="8" type="primary">ohrR</name>
    <name evidence="7" type="ORF">ODY93_04895</name>
    <name evidence="8" type="ORF">QM089_01475</name>
</gene>
<dbReference type="InterPro" id="IPR000835">
    <property type="entry name" value="HTH_MarR-typ"/>
</dbReference>
<evidence type="ECO:0000256" key="5">
    <source>
        <dbReference type="ARBA" id="ARBA00023163"/>
    </source>
</evidence>
<reference evidence="8" key="2">
    <citation type="submission" date="2023-05" db="EMBL/GenBank/DDBJ databases">
        <title>Colonisation of extended spectrum b-lactamase- and carbapenemase-producing bacteria on hospital surfaces from low- and middle-income countries.</title>
        <authorList>
            <person name="Nieto-Rosado M."/>
            <person name="Sands K."/>
            <person name="Iregbu K."/>
            <person name="Zahra R."/>
            <person name="Mazarati J.B."/>
            <person name="Mehtar S."/>
            <person name="Barnards-Group B."/>
            <person name="Walsh T.R."/>
        </authorList>
    </citation>
    <scope>NUCLEOTIDE SEQUENCE</scope>
    <source>
        <strain evidence="8">PP-E493</strain>
    </source>
</reference>
<feature type="domain" description="HTH marR-type" evidence="6">
    <location>
        <begin position="28"/>
        <end position="158"/>
    </location>
</feature>
<dbReference type="InterPro" id="IPR036390">
    <property type="entry name" value="WH_DNA-bd_sf"/>
</dbReference>
<dbReference type="SMART" id="SM00347">
    <property type="entry name" value="HTH_MARR"/>
    <property type="match status" value="1"/>
</dbReference>
<dbReference type="InterPro" id="IPR055166">
    <property type="entry name" value="Transc_reg_Sar_Rot_HTH"/>
</dbReference>
<evidence type="ECO:0000259" key="6">
    <source>
        <dbReference type="PROSITE" id="PS50995"/>
    </source>
</evidence>
<dbReference type="PANTHER" id="PTHR33164">
    <property type="entry name" value="TRANSCRIPTIONAL REGULATOR, MARR FAMILY"/>
    <property type="match status" value="1"/>
</dbReference>
<keyword evidence="9" id="KW-1185">Reference proteome</keyword>
<dbReference type="EMBL" id="JASGOQ010000001">
    <property type="protein sequence ID" value="MDV5388967.1"/>
    <property type="molecule type" value="Genomic_DNA"/>
</dbReference>
<evidence type="ECO:0000313" key="9">
    <source>
        <dbReference type="Proteomes" id="UP001159075"/>
    </source>
</evidence>
<dbReference type="PRINTS" id="PR00598">
    <property type="entry name" value="HTHMARR"/>
</dbReference>
<comment type="subcellular location">
    <subcellularLocation>
        <location evidence="1">Cytoplasm</location>
    </subcellularLocation>
</comment>
<evidence type="ECO:0000256" key="4">
    <source>
        <dbReference type="ARBA" id="ARBA00023125"/>
    </source>
</evidence>
<reference evidence="7 9" key="1">
    <citation type="submission" date="2022-09" db="EMBL/GenBank/DDBJ databases">
        <title>The outer-membrane cytochrome OmcA is essential for infection of Shewanella oneidensis by a zebrafish-associated bacteriophage.</title>
        <authorList>
            <person name="Grenfell A.W."/>
            <person name="Intile P."/>
            <person name="Mcfarlane J."/>
            <person name="Leung D."/>
            <person name="Abdalla K."/>
            <person name="Wold M."/>
            <person name="Kees E."/>
            <person name="Gralnick J."/>
        </authorList>
    </citation>
    <scope>NUCLEOTIDE SEQUENCE [LARGE SCALE GENOMIC DNA]</scope>
    <source>
        <strain evidence="7 9">NF-5</strain>
    </source>
</reference>
<name>A0A1E3USH3_9GAMM</name>
<evidence type="ECO:0000313" key="7">
    <source>
        <dbReference type="EMBL" id="MDI5830893.1"/>
    </source>
</evidence>
<evidence type="ECO:0000313" key="10">
    <source>
        <dbReference type="Proteomes" id="UP001187859"/>
    </source>
</evidence>
<proteinExistence type="predicted"/>
<dbReference type="OrthoDB" id="9806864at2"/>
<dbReference type="InterPro" id="IPR036388">
    <property type="entry name" value="WH-like_DNA-bd_sf"/>
</dbReference>
<comment type="caution">
    <text evidence="8">The sequence shown here is derived from an EMBL/GenBank/DDBJ whole genome shotgun (WGS) entry which is preliminary data.</text>
</comment>
<dbReference type="PANTHER" id="PTHR33164:SF100">
    <property type="entry name" value="OSPR"/>
    <property type="match status" value="1"/>
</dbReference>
<dbReference type="GO" id="GO:0006950">
    <property type="term" value="P:response to stress"/>
    <property type="evidence" value="ECO:0007669"/>
    <property type="project" value="TreeGrafter"/>
</dbReference>
<evidence type="ECO:0000313" key="8">
    <source>
        <dbReference type="EMBL" id="MDV5388967.1"/>
    </source>
</evidence>
<dbReference type="GO" id="GO:0003677">
    <property type="term" value="F:DNA binding"/>
    <property type="evidence" value="ECO:0007669"/>
    <property type="project" value="UniProtKB-KW"/>
</dbReference>
<accession>A0A1E3USH3</accession>
<evidence type="ECO:0000256" key="3">
    <source>
        <dbReference type="ARBA" id="ARBA00023015"/>
    </source>
</evidence>
<sequence>MPSSELTSMENALEMSETTNTDNVLCLENQVCFSLYSAANAMVRAYRPMLDKLDLTYPQYLVMLVLWQEQGISVKTLGDKLFLDSGTLTPLLKRLESKGLVSRGRSEQDERVRVLSLTSAGQALKRQASEIPHLMRCKIGAEIDDLKALKAMCDKALAQLHSVD</sequence>
<dbReference type="Gene3D" id="1.10.10.10">
    <property type="entry name" value="Winged helix-like DNA-binding domain superfamily/Winged helix DNA-binding domain"/>
    <property type="match status" value="1"/>
</dbReference>
<dbReference type="FunFam" id="1.10.10.10:FF:000163">
    <property type="entry name" value="MarR family transcriptional regulator"/>
    <property type="match status" value="1"/>
</dbReference>
<keyword evidence="2" id="KW-0963">Cytoplasm</keyword>
<dbReference type="PROSITE" id="PS50995">
    <property type="entry name" value="HTH_MARR_2"/>
    <property type="match status" value="1"/>
</dbReference>
<evidence type="ECO:0000256" key="1">
    <source>
        <dbReference type="ARBA" id="ARBA00004496"/>
    </source>
</evidence>
<dbReference type="SUPFAM" id="SSF46785">
    <property type="entry name" value="Winged helix' DNA-binding domain"/>
    <property type="match status" value="1"/>
</dbReference>
<organism evidence="8 10">
    <name type="scientific">Shewanella xiamenensis</name>
    <dbReference type="NCBI Taxonomy" id="332186"/>
    <lineage>
        <taxon>Bacteria</taxon>
        <taxon>Pseudomonadati</taxon>
        <taxon>Pseudomonadota</taxon>
        <taxon>Gammaproteobacteria</taxon>
        <taxon>Alteromonadales</taxon>
        <taxon>Shewanellaceae</taxon>
        <taxon>Shewanella</taxon>
    </lineage>
</organism>
<dbReference type="InterPro" id="IPR039422">
    <property type="entry name" value="MarR/SlyA-like"/>
</dbReference>
<dbReference type="EMBL" id="JAOTLW010000004">
    <property type="protein sequence ID" value="MDI5830893.1"/>
    <property type="molecule type" value="Genomic_DNA"/>
</dbReference>
<dbReference type="Proteomes" id="UP001187859">
    <property type="component" value="Unassembled WGS sequence"/>
</dbReference>